<dbReference type="InterPro" id="IPR001638">
    <property type="entry name" value="Solute-binding_3/MltF_N"/>
</dbReference>
<dbReference type="Pfam" id="PF00497">
    <property type="entry name" value="SBP_bac_3"/>
    <property type="match status" value="1"/>
</dbReference>
<proteinExistence type="predicted"/>
<gene>
    <name evidence="4" type="ORF">RY831_29125</name>
</gene>
<evidence type="ECO:0000313" key="5">
    <source>
        <dbReference type="Proteomes" id="UP001352263"/>
    </source>
</evidence>
<dbReference type="SUPFAM" id="SSF53850">
    <property type="entry name" value="Periplasmic binding protein-like II"/>
    <property type="match status" value="1"/>
</dbReference>
<feature type="domain" description="Solute-binding protein family 3/N-terminal" evidence="3">
    <location>
        <begin position="47"/>
        <end position="268"/>
    </location>
</feature>
<dbReference type="Gene3D" id="3.40.190.10">
    <property type="entry name" value="Periplasmic binding protein-like II"/>
    <property type="match status" value="2"/>
</dbReference>
<evidence type="ECO:0000259" key="3">
    <source>
        <dbReference type="SMART" id="SM00062"/>
    </source>
</evidence>
<dbReference type="PANTHER" id="PTHR35936">
    <property type="entry name" value="MEMBRANE-BOUND LYTIC MUREIN TRANSGLYCOSYLASE F"/>
    <property type="match status" value="1"/>
</dbReference>
<feature type="signal peptide" evidence="2">
    <location>
        <begin position="1"/>
        <end position="41"/>
    </location>
</feature>
<dbReference type="EMBL" id="JAWIIV010000046">
    <property type="protein sequence ID" value="MEC4723226.1"/>
    <property type="molecule type" value="Genomic_DNA"/>
</dbReference>
<comment type="caution">
    <text evidence="4">The sequence shown here is derived from an EMBL/GenBank/DDBJ whole genome shotgun (WGS) entry which is preliminary data.</text>
</comment>
<dbReference type="SMART" id="SM00062">
    <property type="entry name" value="PBPb"/>
    <property type="match status" value="1"/>
</dbReference>
<organism evidence="4 5">
    <name type="scientific">Noviherbaspirillum album</name>
    <dbReference type="NCBI Taxonomy" id="3080276"/>
    <lineage>
        <taxon>Bacteria</taxon>
        <taxon>Pseudomonadati</taxon>
        <taxon>Pseudomonadota</taxon>
        <taxon>Betaproteobacteria</taxon>
        <taxon>Burkholderiales</taxon>
        <taxon>Oxalobacteraceae</taxon>
        <taxon>Noviherbaspirillum</taxon>
    </lineage>
</organism>
<evidence type="ECO:0000256" key="2">
    <source>
        <dbReference type="SAM" id="SignalP"/>
    </source>
</evidence>
<reference evidence="4 5" key="1">
    <citation type="submission" date="2023-10" db="EMBL/GenBank/DDBJ databases">
        <title>Noviherbaspirillum sp. CPCC 100848 genome assembly.</title>
        <authorList>
            <person name="Li X.Y."/>
            <person name="Fang X.M."/>
        </authorList>
    </citation>
    <scope>NUCLEOTIDE SEQUENCE [LARGE SCALE GENOMIC DNA]</scope>
    <source>
        <strain evidence="4 5">CPCC 100848</strain>
    </source>
</reference>
<dbReference type="Proteomes" id="UP001352263">
    <property type="component" value="Unassembled WGS sequence"/>
</dbReference>
<dbReference type="PANTHER" id="PTHR35936:SF25">
    <property type="entry name" value="ABC TRANSPORTER SUBSTRATE-BINDING PROTEIN"/>
    <property type="match status" value="1"/>
</dbReference>
<keyword evidence="1 2" id="KW-0732">Signal</keyword>
<evidence type="ECO:0000313" key="4">
    <source>
        <dbReference type="EMBL" id="MEC4723226.1"/>
    </source>
</evidence>
<keyword evidence="5" id="KW-1185">Reference proteome</keyword>
<protein>
    <submittedName>
        <fullName evidence="4">ABC transporter substrate-binding protein</fullName>
    </submittedName>
</protein>
<evidence type="ECO:0000256" key="1">
    <source>
        <dbReference type="ARBA" id="ARBA00022729"/>
    </source>
</evidence>
<sequence>MTRCRRYLSAIAARFSPLRRGLALVSACAAGMLGLPMPSFAAEPLPVLQVGVGLVKPPYFLTPGAGGMEYEIAEKALAAGGYRMVAQHLPPSRALALLRVGHLDGMLTVTEGIGGKDHFSEPYLHYQNAAIALSSRNLRIRDISDLRGLSIAAFQNASMLLGEEFRTLADTHPDYREYPQQLTQNKLLYTGRVDVVVGDRLVFRHLTRQLETPIDVKQAITIYPLFPPSPRMAVFRNAAVRDAFNAGLQTIRRNGVYGAILKKYQEPA</sequence>
<dbReference type="RefSeq" id="WP_326509848.1">
    <property type="nucleotide sequence ID" value="NZ_JAWIIV010000046.1"/>
</dbReference>
<name>A0ABU6JHV1_9BURK</name>
<accession>A0ABU6JHV1</accession>
<feature type="chain" id="PRO_5045372816" evidence="2">
    <location>
        <begin position="42"/>
        <end position="268"/>
    </location>
</feature>